<dbReference type="CDD" id="cd00635">
    <property type="entry name" value="PLPDE_III_YBL036c_like"/>
    <property type="match status" value="1"/>
</dbReference>
<comment type="similarity">
    <text evidence="2 4">Belongs to the pyridoxal phosphate-binding protein YggS/PROSC family.</text>
</comment>
<comment type="cofactor">
    <cofactor evidence="3">
        <name>pyridoxal 5'-phosphate</name>
        <dbReference type="ChEBI" id="CHEBI:597326"/>
    </cofactor>
</comment>
<accession>A0A7C3RMV3</accession>
<feature type="modified residue" description="N6-(pyridoxal phosphate)lysine" evidence="2 3">
    <location>
        <position position="40"/>
    </location>
</feature>
<dbReference type="EMBL" id="DTIN01000025">
    <property type="protein sequence ID" value="HFX13877.1"/>
    <property type="molecule type" value="Genomic_DNA"/>
</dbReference>
<sequence>MDNELNFIKENWEKVKEKIEKAALRVGRNPDEIKVVAVSKGFPSTYIRKAYEVGVRKIGENRVQEAEKKINELAGDLECEWHLVGHLQTNKVKKALKLFDLIHSLDRLDLAKALNKEAQRENKVVKVLIQLNLSGEKTKYGFKEDEFWKSLNELLSYEYLKIEGLMTIGPLTTDKDEIRRVFRSLYNIWEVLKVKENLNLRYLSMGMSEDFEIAIEEGSNLLRLGRIIFSKEFEVRG</sequence>
<dbReference type="InterPro" id="IPR011078">
    <property type="entry name" value="PyrdxlP_homeostasis"/>
</dbReference>
<dbReference type="Gene3D" id="3.20.20.10">
    <property type="entry name" value="Alanine racemase"/>
    <property type="match status" value="1"/>
</dbReference>
<dbReference type="InterPro" id="IPR001608">
    <property type="entry name" value="Ala_racemase_N"/>
</dbReference>
<reference evidence="6" key="1">
    <citation type="journal article" date="2020" name="mSystems">
        <title>Genome- and Community-Level Interaction Insights into Carbon Utilization and Element Cycling Functions of Hydrothermarchaeota in Hydrothermal Sediment.</title>
        <authorList>
            <person name="Zhou Z."/>
            <person name="Liu Y."/>
            <person name="Xu W."/>
            <person name="Pan J."/>
            <person name="Luo Z.H."/>
            <person name="Li M."/>
        </authorList>
    </citation>
    <scope>NUCLEOTIDE SEQUENCE [LARGE SCALE GENOMIC DNA]</scope>
    <source>
        <strain evidence="6">SpSt-81</strain>
    </source>
</reference>
<dbReference type="FunFam" id="3.20.20.10:FF:000018">
    <property type="entry name" value="Pyridoxal phosphate homeostasis protein"/>
    <property type="match status" value="1"/>
</dbReference>
<dbReference type="InterPro" id="IPR029066">
    <property type="entry name" value="PLP-binding_barrel"/>
</dbReference>
<gene>
    <name evidence="6" type="ORF">ENW00_06995</name>
</gene>
<feature type="domain" description="Alanine racemase N-terminal" evidence="5">
    <location>
        <begin position="32"/>
        <end position="229"/>
    </location>
</feature>
<evidence type="ECO:0000259" key="5">
    <source>
        <dbReference type="Pfam" id="PF01168"/>
    </source>
</evidence>
<dbReference type="GO" id="GO:0030170">
    <property type="term" value="F:pyridoxal phosphate binding"/>
    <property type="evidence" value="ECO:0007669"/>
    <property type="project" value="UniProtKB-UniRule"/>
</dbReference>
<proteinExistence type="inferred from homology"/>
<evidence type="ECO:0000256" key="1">
    <source>
        <dbReference type="ARBA" id="ARBA00022898"/>
    </source>
</evidence>
<comment type="function">
    <text evidence="2">Pyridoxal 5'-phosphate (PLP)-binding protein, which is involved in PLP homeostasis.</text>
</comment>
<dbReference type="PIRSF" id="PIRSF004848">
    <property type="entry name" value="YBL036c_PLPDEIII"/>
    <property type="match status" value="1"/>
</dbReference>
<dbReference type="Pfam" id="PF01168">
    <property type="entry name" value="Ala_racemase_N"/>
    <property type="match status" value="1"/>
</dbReference>
<evidence type="ECO:0000256" key="4">
    <source>
        <dbReference type="RuleBase" id="RU004514"/>
    </source>
</evidence>
<protein>
    <recommendedName>
        <fullName evidence="2">Pyridoxal phosphate homeostasis protein</fullName>
        <shortName evidence="2">PLP homeostasis protein</shortName>
    </recommendedName>
</protein>
<evidence type="ECO:0000256" key="2">
    <source>
        <dbReference type="HAMAP-Rule" id="MF_02087"/>
    </source>
</evidence>
<dbReference type="NCBIfam" id="TIGR00044">
    <property type="entry name" value="YggS family pyridoxal phosphate-dependent enzyme"/>
    <property type="match status" value="1"/>
</dbReference>
<comment type="caution">
    <text evidence="6">The sequence shown here is derived from an EMBL/GenBank/DDBJ whole genome shotgun (WGS) entry which is preliminary data.</text>
</comment>
<evidence type="ECO:0000256" key="3">
    <source>
        <dbReference type="PIRSR" id="PIRSR004848-1"/>
    </source>
</evidence>
<dbReference type="PANTHER" id="PTHR10146">
    <property type="entry name" value="PROLINE SYNTHETASE CO-TRANSCRIBED BACTERIAL HOMOLOG PROTEIN"/>
    <property type="match status" value="1"/>
</dbReference>
<organism evidence="6">
    <name type="scientific">Dictyoglomus thermophilum</name>
    <dbReference type="NCBI Taxonomy" id="14"/>
    <lineage>
        <taxon>Bacteria</taxon>
        <taxon>Pseudomonadati</taxon>
        <taxon>Dictyoglomota</taxon>
        <taxon>Dictyoglomia</taxon>
        <taxon>Dictyoglomales</taxon>
        <taxon>Dictyoglomaceae</taxon>
        <taxon>Dictyoglomus</taxon>
    </lineage>
</organism>
<keyword evidence="1 2" id="KW-0663">Pyridoxal phosphate</keyword>
<name>A0A7C3RMV3_DICTH</name>
<dbReference type="HAMAP" id="MF_02087">
    <property type="entry name" value="PLP_homeostasis"/>
    <property type="match status" value="1"/>
</dbReference>
<dbReference type="PANTHER" id="PTHR10146:SF14">
    <property type="entry name" value="PYRIDOXAL PHOSPHATE HOMEOSTASIS PROTEIN"/>
    <property type="match status" value="1"/>
</dbReference>
<dbReference type="AlphaFoldDB" id="A0A7C3RMV3"/>
<evidence type="ECO:0000313" key="6">
    <source>
        <dbReference type="EMBL" id="HFX13877.1"/>
    </source>
</evidence>
<dbReference type="SUPFAM" id="SSF51419">
    <property type="entry name" value="PLP-binding barrel"/>
    <property type="match status" value="1"/>
</dbReference>